<dbReference type="Pfam" id="PF00467">
    <property type="entry name" value="KOW"/>
    <property type="match status" value="1"/>
</dbReference>
<dbReference type="InterPro" id="IPR008991">
    <property type="entry name" value="Translation_prot_SH3-like_sf"/>
</dbReference>
<evidence type="ECO:0000313" key="8">
    <source>
        <dbReference type="EMBL" id="SFK41593.1"/>
    </source>
</evidence>
<comment type="function">
    <text evidence="5">One of two assembly initiator proteins, it binds directly to the 5'-end of the 23S rRNA, where it nucleates assembly of the 50S subunit.</text>
</comment>
<dbReference type="SMART" id="SM00739">
    <property type="entry name" value="KOW"/>
    <property type="match status" value="1"/>
</dbReference>
<dbReference type="Proteomes" id="UP000199533">
    <property type="component" value="Unassembled WGS sequence"/>
</dbReference>
<keyword evidence="3 5" id="KW-0687">Ribonucleoprotein</keyword>
<dbReference type="CDD" id="cd06089">
    <property type="entry name" value="KOW_RPL26"/>
    <property type="match status" value="1"/>
</dbReference>
<keyword evidence="9" id="KW-1185">Reference proteome</keyword>
<evidence type="ECO:0000256" key="6">
    <source>
        <dbReference type="RuleBase" id="RU003477"/>
    </source>
</evidence>
<dbReference type="InterPro" id="IPR041988">
    <property type="entry name" value="Ribosomal_uL24_KOW"/>
</dbReference>
<evidence type="ECO:0000256" key="4">
    <source>
        <dbReference type="ARBA" id="ARBA00035206"/>
    </source>
</evidence>
<comment type="similarity">
    <text evidence="1 5 6">Belongs to the universal ribosomal protein uL24 family.</text>
</comment>
<protein>
    <recommendedName>
        <fullName evidence="4 5">Large ribosomal subunit protein uL24</fullName>
    </recommendedName>
</protein>
<dbReference type="GO" id="GO:0005840">
    <property type="term" value="C:ribosome"/>
    <property type="evidence" value="ECO:0007669"/>
    <property type="project" value="UniProtKB-KW"/>
</dbReference>
<dbReference type="EMBL" id="FOSP01000006">
    <property type="protein sequence ID" value="SFK41593.1"/>
    <property type="molecule type" value="Genomic_DNA"/>
</dbReference>
<dbReference type="Pfam" id="PF17136">
    <property type="entry name" value="ribosomal_L24"/>
    <property type="match status" value="1"/>
</dbReference>
<dbReference type="HAMAP" id="MF_01326_B">
    <property type="entry name" value="Ribosomal_uL24_B"/>
    <property type="match status" value="1"/>
</dbReference>
<keyword evidence="2 5" id="KW-0689">Ribosomal protein</keyword>
<dbReference type="AlphaFoldDB" id="A0A1I3ZC49"/>
<dbReference type="InterPro" id="IPR005824">
    <property type="entry name" value="KOW"/>
</dbReference>
<evidence type="ECO:0000256" key="2">
    <source>
        <dbReference type="ARBA" id="ARBA00022980"/>
    </source>
</evidence>
<dbReference type="GO" id="GO:0003735">
    <property type="term" value="F:structural constituent of ribosome"/>
    <property type="evidence" value="ECO:0007669"/>
    <property type="project" value="InterPro"/>
</dbReference>
<dbReference type="GO" id="GO:0006412">
    <property type="term" value="P:translation"/>
    <property type="evidence" value="ECO:0007669"/>
    <property type="project" value="UniProtKB-UniRule"/>
</dbReference>
<evidence type="ECO:0000256" key="5">
    <source>
        <dbReference type="HAMAP-Rule" id="MF_01326"/>
    </source>
</evidence>
<feature type="domain" description="KOW" evidence="7">
    <location>
        <begin position="3"/>
        <end position="30"/>
    </location>
</feature>
<dbReference type="NCBIfam" id="TIGR01079">
    <property type="entry name" value="rplX_bact"/>
    <property type="match status" value="1"/>
</dbReference>
<dbReference type="OrthoDB" id="9807419at2"/>
<sequence length="103" mass="11330">MRKIKKGDDVIILAGKDRGKRGTVTKLSGNSRLHVQGVNSVKKHQKPNPSTGSAGGIVNLDLSIHISNVAIYNFTSKKHDRVGFDFDTDNKKIRVFRSSGEKI</sequence>
<gene>
    <name evidence="5" type="primary">rplX</name>
    <name evidence="8" type="ORF">SAMN05216302_100614</name>
</gene>
<dbReference type="InterPro" id="IPR014722">
    <property type="entry name" value="Rib_uL2_dom2"/>
</dbReference>
<dbReference type="GO" id="GO:0019843">
    <property type="term" value="F:rRNA binding"/>
    <property type="evidence" value="ECO:0007669"/>
    <property type="project" value="UniProtKB-UniRule"/>
</dbReference>
<comment type="function">
    <text evidence="5">One of the proteins that surrounds the polypeptide exit tunnel on the outside of the subunit.</text>
</comment>
<dbReference type="InterPro" id="IPR057264">
    <property type="entry name" value="Ribosomal_uL24_C"/>
</dbReference>
<evidence type="ECO:0000313" key="9">
    <source>
        <dbReference type="Proteomes" id="UP000199533"/>
    </source>
</evidence>
<keyword evidence="5" id="KW-0699">rRNA-binding</keyword>
<evidence type="ECO:0000256" key="1">
    <source>
        <dbReference type="ARBA" id="ARBA00010618"/>
    </source>
</evidence>
<keyword evidence="5" id="KW-0694">RNA-binding</keyword>
<accession>A0A1I3ZC49</accession>
<comment type="subunit">
    <text evidence="5">Part of the 50S ribosomal subunit.</text>
</comment>
<dbReference type="STRING" id="52441.SAMN05216302_100614"/>
<dbReference type="Gene3D" id="2.30.30.30">
    <property type="match status" value="1"/>
</dbReference>
<dbReference type="PROSITE" id="PS01108">
    <property type="entry name" value="RIBOSOMAL_L24"/>
    <property type="match status" value="1"/>
</dbReference>
<proteinExistence type="inferred from homology"/>
<reference evidence="9" key="1">
    <citation type="submission" date="2016-10" db="EMBL/GenBank/DDBJ databases">
        <authorList>
            <person name="Varghese N."/>
            <person name="Submissions S."/>
        </authorList>
    </citation>
    <scope>NUCLEOTIDE SEQUENCE [LARGE SCALE GENOMIC DNA]</scope>
    <source>
        <strain evidence="9">Nm69</strain>
    </source>
</reference>
<dbReference type="GO" id="GO:1990904">
    <property type="term" value="C:ribonucleoprotein complex"/>
    <property type="evidence" value="ECO:0007669"/>
    <property type="project" value="UniProtKB-KW"/>
</dbReference>
<evidence type="ECO:0000259" key="7">
    <source>
        <dbReference type="SMART" id="SM00739"/>
    </source>
</evidence>
<evidence type="ECO:0000256" key="3">
    <source>
        <dbReference type="ARBA" id="ARBA00023274"/>
    </source>
</evidence>
<dbReference type="PANTHER" id="PTHR12903">
    <property type="entry name" value="MITOCHONDRIAL RIBOSOMAL PROTEIN L24"/>
    <property type="match status" value="1"/>
</dbReference>
<name>A0A1I3ZC49_9PROT</name>
<organism evidence="8 9">
    <name type="scientific">Nitrosomonas aestuarii</name>
    <dbReference type="NCBI Taxonomy" id="52441"/>
    <lineage>
        <taxon>Bacteria</taxon>
        <taxon>Pseudomonadati</taxon>
        <taxon>Pseudomonadota</taxon>
        <taxon>Betaproteobacteria</taxon>
        <taxon>Nitrosomonadales</taxon>
        <taxon>Nitrosomonadaceae</taxon>
        <taxon>Nitrosomonas</taxon>
    </lineage>
</organism>
<dbReference type="SUPFAM" id="SSF50104">
    <property type="entry name" value="Translation proteins SH3-like domain"/>
    <property type="match status" value="1"/>
</dbReference>
<dbReference type="RefSeq" id="WP_090697767.1">
    <property type="nucleotide sequence ID" value="NZ_FOSP01000006.1"/>
</dbReference>
<dbReference type="InterPro" id="IPR003256">
    <property type="entry name" value="Ribosomal_uL24"/>
</dbReference>
<dbReference type="InterPro" id="IPR005825">
    <property type="entry name" value="Ribosomal_uL24_CS"/>
</dbReference>